<dbReference type="SUPFAM" id="SSF53383">
    <property type="entry name" value="PLP-dependent transferases"/>
    <property type="match status" value="1"/>
</dbReference>
<comment type="cofactor">
    <cofactor evidence="1 8">
        <name>pyridoxal 5'-phosphate</name>
        <dbReference type="ChEBI" id="CHEBI:597326"/>
    </cofactor>
</comment>
<dbReference type="HAMAP" id="MF_00423">
    <property type="entry name" value="SelA"/>
    <property type="match status" value="1"/>
</dbReference>
<dbReference type="Pfam" id="PF12390">
    <property type="entry name" value="Se-cys_synth_N"/>
    <property type="match status" value="1"/>
</dbReference>
<keyword evidence="4 8" id="KW-0663">Pyridoxal phosphate</keyword>
<gene>
    <name evidence="8 10" type="primary">selA</name>
    <name evidence="10" type="ORF">V5F30_13130</name>
</gene>
<dbReference type="InterPro" id="IPR018319">
    <property type="entry name" value="SelA-like"/>
</dbReference>
<dbReference type="InterPro" id="IPR004534">
    <property type="entry name" value="SelA_trans"/>
</dbReference>
<evidence type="ECO:0000256" key="4">
    <source>
        <dbReference type="ARBA" id="ARBA00022898"/>
    </source>
</evidence>
<keyword evidence="11" id="KW-1185">Reference proteome</keyword>
<name>A0ABW6ZHH1_9HYPH</name>
<reference evidence="10 11" key="1">
    <citation type="submission" date="2024-02" db="EMBL/GenBank/DDBJ databases">
        <title>Expansion and revision of Xanthobacter and proposal of Roseixanthobacter gen. nov.</title>
        <authorList>
            <person name="Soltysiak M.P.M."/>
            <person name="Jalihal A."/>
            <person name="Ory A."/>
            <person name="Chrisophersen C."/>
            <person name="Lee A.D."/>
            <person name="Boulton J."/>
            <person name="Springer M."/>
        </authorList>
    </citation>
    <scope>NUCLEOTIDE SEQUENCE [LARGE SCALE GENOMIC DNA]</scope>
    <source>
        <strain evidence="10 11">CB5</strain>
    </source>
</reference>
<evidence type="ECO:0000256" key="3">
    <source>
        <dbReference type="ARBA" id="ARBA00022679"/>
    </source>
</evidence>
<evidence type="ECO:0000256" key="6">
    <source>
        <dbReference type="ARBA" id="ARBA00023266"/>
    </source>
</evidence>
<dbReference type="Proteomes" id="UP001604043">
    <property type="component" value="Unassembled WGS sequence"/>
</dbReference>
<evidence type="ECO:0000256" key="2">
    <source>
        <dbReference type="ARBA" id="ARBA00022490"/>
    </source>
</evidence>
<sequence>MANAPAAVALSPAPPLRLLPSVDQVLKAEAARAAVERHGRQAATQAVRDALDERRAALKAGAGAPATPEEIAAAALARLDAAAAPSLKPVFNLTGTVLHTNLGRAIFAEEAIEAATRAMRNAVSLEYDLDGGRRGERDDHVRGLICELTGAEDATLVNNNAAAVLIVLNTLSPGKPALVSRGELIEIGGAFRMPEIMRRAGAELAEVGTTNRTHPRDYRDAIAPETGVILKVHTSNYRIEGFTAEVPPRDLAEIARAGGVPLVNDLGSGTLADLSRYGLVHEPTVREALAEGADIVTFSGDKLLGGPQAGFIVGRRDLIARINKNPMKRALRVDKVRLAAIEATLRLYRDPDRLASRLPTLRYLTRTREDLAAQAARLAPHLQRILGERFTVEAAPCRSQIGSGALPLETLEGVGLAIRARDGSGGAIGRLADAMRRLPVPVIGRIDDQALVLDVRCLEDEAALVASVTALEGAHELA</sequence>
<comment type="function">
    <text evidence="8">Converts seryl-tRNA(Sec) to selenocysteinyl-tRNA(Sec) required for selenoprotein biosynthesis.</text>
</comment>
<dbReference type="PANTHER" id="PTHR32328:SF0">
    <property type="entry name" value="L-SERYL-TRNA(SEC) SELENIUM TRANSFERASE"/>
    <property type="match status" value="1"/>
</dbReference>
<keyword evidence="5 8" id="KW-0648">Protein biosynthesis</keyword>
<dbReference type="InterPro" id="IPR025862">
    <property type="entry name" value="SelA_trans_N_dom"/>
</dbReference>
<comment type="similarity">
    <text evidence="7 8">Belongs to the SelA family.</text>
</comment>
<dbReference type="Gene3D" id="3.40.640.10">
    <property type="entry name" value="Type I PLP-dependent aspartate aminotransferase-like (Major domain)"/>
    <property type="match status" value="1"/>
</dbReference>
<comment type="caution">
    <text evidence="10">The sequence shown here is derived from an EMBL/GenBank/DDBJ whole genome shotgun (WGS) entry which is preliminary data.</text>
</comment>
<comment type="pathway">
    <text evidence="8">Aminoacyl-tRNA biosynthesis; selenocysteinyl-tRNA(Sec) biosynthesis; selenocysteinyl-tRNA(Sec) from L-seryl-tRNA(Sec) (bacterial route): step 1/1.</text>
</comment>
<feature type="modified residue" description="N6-(pyridoxal phosphate)lysine" evidence="8">
    <location>
        <position position="302"/>
    </location>
</feature>
<evidence type="ECO:0000256" key="7">
    <source>
        <dbReference type="ARBA" id="ARBA00044507"/>
    </source>
</evidence>
<dbReference type="GO" id="GO:0004125">
    <property type="term" value="F:L-seryl-tRNA(Sec) selenium transferase activity"/>
    <property type="evidence" value="ECO:0007669"/>
    <property type="project" value="UniProtKB-EC"/>
</dbReference>
<dbReference type="PANTHER" id="PTHR32328">
    <property type="entry name" value="L-SERYL-TRNA(SEC) SELENIUM TRANSFERASE"/>
    <property type="match status" value="1"/>
</dbReference>
<accession>A0ABW6ZHH1</accession>
<evidence type="ECO:0000313" key="11">
    <source>
        <dbReference type="Proteomes" id="UP001604043"/>
    </source>
</evidence>
<dbReference type="RefSeq" id="WP_394013880.1">
    <property type="nucleotide sequence ID" value="NZ_JBAFUR010000003.1"/>
</dbReference>
<proteinExistence type="inferred from homology"/>
<dbReference type="InterPro" id="IPR015421">
    <property type="entry name" value="PyrdxlP-dep_Trfase_major"/>
</dbReference>
<evidence type="ECO:0000256" key="8">
    <source>
        <dbReference type="HAMAP-Rule" id="MF_00423"/>
    </source>
</evidence>
<dbReference type="NCBIfam" id="TIGR00474">
    <property type="entry name" value="selA"/>
    <property type="match status" value="1"/>
</dbReference>
<dbReference type="Pfam" id="PF03841">
    <property type="entry name" value="SelA"/>
    <property type="match status" value="1"/>
</dbReference>
<protein>
    <recommendedName>
        <fullName evidence="8">L-seryl-tRNA(Sec) selenium transferase</fullName>
        <ecNumber evidence="8">2.9.1.1</ecNumber>
    </recommendedName>
    <alternativeName>
        <fullName evidence="8">Selenocysteine synthase</fullName>
        <shortName evidence="8">Sec synthase</shortName>
    </alternativeName>
    <alternativeName>
        <fullName evidence="8">Selenocysteinyl-tRNA(Sec) synthase</fullName>
    </alternativeName>
</protein>
<keyword evidence="2 8" id="KW-0963">Cytoplasm</keyword>
<dbReference type="EC" id="2.9.1.1" evidence="8"/>
<dbReference type="Gene3D" id="3.90.1150.180">
    <property type="match status" value="1"/>
</dbReference>
<comment type="catalytic activity">
    <reaction evidence="8">
        <text>L-seryl-tRNA(Sec) + selenophosphate + H(+) = L-selenocysteinyl-tRNA(Sec) + phosphate</text>
        <dbReference type="Rhea" id="RHEA:22728"/>
        <dbReference type="Rhea" id="RHEA-COMP:9742"/>
        <dbReference type="Rhea" id="RHEA-COMP:9743"/>
        <dbReference type="ChEBI" id="CHEBI:15378"/>
        <dbReference type="ChEBI" id="CHEBI:16144"/>
        <dbReference type="ChEBI" id="CHEBI:43474"/>
        <dbReference type="ChEBI" id="CHEBI:78533"/>
        <dbReference type="ChEBI" id="CHEBI:78573"/>
        <dbReference type="EC" id="2.9.1.1"/>
    </reaction>
</comment>
<dbReference type="EMBL" id="JBAFUR010000003">
    <property type="protein sequence ID" value="MFG1253145.1"/>
    <property type="molecule type" value="Genomic_DNA"/>
</dbReference>
<organism evidence="10 11">
    <name type="scientific">Xanthobacter aminoxidans</name>
    <dbReference type="NCBI Taxonomy" id="186280"/>
    <lineage>
        <taxon>Bacteria</taxon>
        <taxon>Pseudomonadati</taxon>
        <taxon>Pseudomonadota</taxon>
        <taxon>Alphaproteobacteria</taxon>
        <taxon>Hyphomicrobiales</taxon>
        <taxon>Xanthobacteraceae</taxon>
        <taxon>Xanthobacter</taxon>
    </lineage>
</organism>
<keyword evidence="6 8" id="KW-0711">Selenium</keyword>
<evidence type="ECO:0000259" key="9">
    <source>
        <dbReference type="Pfam" id="PF12390"/>
    </source>
</evidence>
<evidence type="ECO:0000256" key="1">
    <source>
        <dbReference type="ARBA" id="ARBA00001933"/>
    </source>
</evidence>
<evidence type="ECO:0000256" key="5">
    <source>
        <dbReference type="ARBA" id="ARBA00022917"/>
    </source>
</evidence>
<feature type="domain" description="L-seryl-tRNA selenium transferase N-terminal" evidence="9">
    <location>
        <begin position="16"/>
        <end position="55"/>
    </location>
</feature>
<dbReference type="InterPro" id="IPR015424">
    <property type="entry name" value="PyrdxlP-dep_Trfase"/>
</dbReference>
<keyword evidence="3 8" id="KW-0808">Transferase</keyword>
<comment type="subcellular location">
    <subcellularLocation>
        <location evidence="8">Cytoplasm</location>
    </subcellularLocation>
</comment>
<evidence type="ECO:0000313" key="10">
    <source>
        <dbReference type="EMBL" id="MFG1253145.1"/>
    </source>
</evidence>